<keyword evidence="1" id="KW-0732">Signal</keyword>
<dbReference type="PANTHER" id="PTHR36504">
    <property type="entry name" value="LIPOPOLYSACCHARIDE EXPORT SYSTEM PROTEIN LPTA"/>
    <property type="match status" value="1"/>
</dbReference>
<reference evidence="5" key="1">
    <citation type="submission" date="2023-09" db="EMBL/GenBank/DDBJ databases">
        <title>Flavobacterium sp. 20NA77.7 isolated from freshwater.</title>
        <authorList>
            <person name="Le V."/>
            <person name="Ko S.-R."/>
            <person name="Ahn C.-Y."/>
            <person name="Oh H.-M."/>
        </authorList>
    </citation>
    <scope>NUCLEOTIDE SEQUENCE</scope>
    <source>
        <strain evidence="5">20NA77.7</strain>
    </source>
</reference>
<dbReference type="InterPro" id="IPR052037">
    <property type="entry name" value="LPS_export_LptA"/>
</dbReference>
<feature type="domain" description="Organic solvent tolerance-like N-terminal" evidence="3">
    <location>
        <begin position="319"/>
        <end position="391"/>
    </location>
</feature>
<dbReference type="RefSeq" id="WP_309531425.1">
    <property type="nucleotide sequence ID" value="NZ_CP133721.1"/>
</dbReference>
<keyword evidence="6" id="KW-1185">Reference proteome</keyword>
<evidence type="ECO:0000259" key="4">
    <source>
        <dbReference type="Pfam" id="PF13100"/>
    </source>
</evidence>
<evidence type="ECO:0000256" key="2">
    <source>
        <dbReference type="SAM" id="MobiDB-lite"/>
    </source>
</evidence>
<sequence>MKKYILNLFSLLFFGISFSQGVILEKEVLNSTPVAPNSNPNAIKILHSDFIDKNQVEIPGAIIFTGNVQVEHKGVLINCNKAYHFTDEDYVKAFGNVRLSQGDSIVMTSRYAEYNGKTQFAFATGDVNMRSPDSHLVTDTVFFDRSIQQAFYRSYGTIYNKENVLKSKSGRYYVDQKKYTFKTAVTVTNPQCVIKTNNLDFYDNSGHAYVFGPSTITSKNDVIYTENGFYDTKNDVGKLKDKSNITYNNRKIEGDIIDYDRKKNFSKATNNVKITDTVNNLIARGHYAEVYRNIGGVKKDSMFITKHALVSTLIDKKSKDSLHLHGKKILITGPAEDRTIRAFNNVRFYKSDMSGKCDSIHSNNKTALTKLIGKPVIWNNSNQMTGDEIHLIGNNKTEQLDSIKVLNNAFLVEKDTIGTGYNQVKGQFLYGKVKDNKLYEVDIIKNTEKIYYMYDENNDLVGIDKGVSSSINMKLENNKIVELTSFKKIESDTYPDKEYPENARKLRGFIWRIDEKINTKDDLFPEDEKAVDAKIKEDTSKKEKETVKPMKVLKETKEYGKKSSEKDQNTKVKSKK</sequence>
<dbReference type="Pfam" id="PF13100">
    <property type="entry name" value="OstA_2"/>
    <property type="match status" value="1"/>
</dbReference>
<dbReference type="Gene3D" id="2.60.450.10">
    <property type="entry name" value="Lipopolysaccharide (LPS) transport protein A like domain"/>
    <property type="match status" value="3"/>
</dbReference>
<dbReference type="PANTHER" id="PTHR36504:SF1">
    <property type="entry name" value="LIPOPOLYSACCHARIDE EXPORT SYSTEM PROTEIN LPTA"/>
    <property type="match status" value="1"/>
</dbReference>
<proteinExistence type="predicted"/>
<dbReference type="Proteomes" id="UP001180481">
    <property type="component" value="Chromosome"/>
</dbReference>
<dbReference type="EMBL" id="CP133721">
    <property type="protein sequence ID" value="WMW77040.1"/>
    <property type="molecule type" value="Genomic_DNA"/>
</dbReference>
<accession>A0ABY9R8Y3</accession>
<evidence type="ECO:0000256" key="1">
    <source>
        <dbReference type="ARBA" id="ARBA00022729"/>
    </source>
</evidence>
<dbReference type="Pfam" id="PF03968">
    <property type="entry name" value="LptD_N"/>
    <property type="match status" value="1"/>
</dbReference>
<organism evidence="5 6">
    <name type="scientific">Flavobacterium nakdongensis</name>
    <dbReference type="NCBI Taxonomy" id="3073563"/>
    <lineage>
        <taxon>Bacteria</taxon>
        <taxon>Pseudomonadati</taxon>
        <taxon>Bacteroidota</taxon>
        <taxon>Flavobacteriia</taxon>
        <taxon>Flavobacteriales</taxon>
        <taxon>Flavobacteriaceae</taxon>
        <taxon>Flavobacterium</taxon>
    </lineage>
</organism>
<evidence type="ECO:0000259" key="3">
    <source>
        <dbReference type="Pfam" id="PF03968"/>
    </source>
</evidence>
<protein>
    <submittedName>
        <fullName evidence="5">OstA-like protein</fullName>
    </submittedName>
</protein>
<dbReference type="InterPro" id="IPR005653">
    <property type="entry name" value="OstA-like_N"/>
</dbReference>
<feature type="domain" description="Organic solvent tolerance-like N-terminal" evidence="4">
    <location>
        <begin position="43"/>
        <end position="196"/>
    </location>
</feature>
<evidence type="ECO:0000313" key="6">
    <source>
        <dbReference type="Proteomes" id="UP001180481"/>
    </source>
</evidence>
<evidence type="ECO:0000313" key="5">
    <source>
        <dbReference type="EMBL" id="WMW77040.1"/>
    </source>
</evidence>
<feature type="compositionally biased region" description="Basic and acidic residues" evidence="2">
    <location>
        <begin position="534"/>
        <end position="570"/>
    </location>
</feature>
<name>A0ABY9R8Y3_9FLAO</name>
<feature type="region of interest" description="Disordered" evidence="2">
    <location>
        <begin position="534"/>
        <end position="576"/>
    </location>
</feature>
<gene>
    <name evidence="5" type="ORF">RF683_05955</name>
</gene>